<keyword evidence="8" id="KW-0547">Nucleotide-binding</keyword>
<evidence type="ECO:0000259" key="16">
    <source>
        <dbReference type="PROSITE" id="PS50885"/>
    </source>
</evidence>
<dbReference type="SUPFAM" id="SSF47384">
    <property type="entry name" value="Homodimeric domain of signal transducing histidine kinase"/>
    <property type="match status" value="1"/>
</dbReference>
<dbReference type="CDD" id="cd06225">
    <property type="entry name" value="HAMP"/>
    <property type="match status" value="1"/>
</dbReference>
<dbReference type="FunFam" id="1.10.287.130:FF:000001">
    <property type="entry name" value="Two-component sensor histidine kinase"/>
    <property type="match status" value="1"/>
</dbReference>
<protein>
    <recommendedName>
        <fullName evidence="3">histidine kinase</fullName>
        <ecNumber evidence="3">2.7.13.3</ecNumber>
    </recommendedName>
</protein>
<dbReference type="Pfam" id="PF02518">
    <property type="entry name" value="HATPase_c"/>
    <property type="match status" value="1"/>
</dbReference>
<dbReference type="InterPro" id="IPR003594">
    <property type="entry name" value="HATPase_dom"/>
</dbReference>
<sequence length="482" mass="55667">MNNNNIISKRNKKINYNKKRISIKTKITLWYTSMIVIIVLCFLGAMFYIGSIAVKNSVYKRLKTTVEKINRNIEFKDGELMIENNLSVITDDIFISIYDKNLDFIYGNTNIDLEVSKNPTESNKLKIVKQANSNSKWYVYDIRKNLDGHGEILIRGITPFSSLEKNIELIILIFIVIFPFLIIVSILSGKFITKKSFSPIEQIVKTVNKISKGDDLSQRINLQNGEREIYDLAETFDQMFNRLQEAFDREAQFTSDVAHELRTPLSAIRMQSEYSLKYVNLNEETENILKNILEKSKKMSILISELLMLARMDKKNQRLNIKNENLNEIIQLVIEIENNYAKEKNIKIIYNEKNDIFADVDKDMLTRVFINIVSNAITYGNENGTIKITLNKIENESGNTDLQNSNKIKCEIIDDGIGISSEHINKIWNRFYQVDSSRSNDNSGLGLSIVKWIIEEHKGTIMVESELGKGTIFTFYLPEKIL</sequence>
<dbReference type="SUPFAM" id="SSF158472">
    <property type="entry name" value="HAMP domain-like"/>
    <property type="match status" value="1"/>
</dbReference>
<dbReference type="InterPro" id="IPR005467">
    <property type="entry name" value="His_kinase_dom"/>
</dbReference>
<evidence type="ECO:0000256" key="1">
    <source>
        <dbReference type="ARBA" id="ARBA00000085"/>
    </source>
</evidence>
<dbReference type="EC" id="2.7.13.3" evidence="3"/>
<dbReference type="Gene3D" id="1.10.287.130">
    <property type="match status" value="1"/>
</dbReference>
<dbReference type="SMART" id="SM00304">
    <property type="entry name" value="HAMP"/>
    <property type="match status" value="1"/>
</dbReference>
<dbReference type="SMART" id="SM00387">
    <property type="entry name" value="HATPase_c"/>
    <property type="match status" value="1"/>
</dbReference>
<keyword evidence="11 14" id="KW-1133">Transmembrane helix</keyword>
<evidence type="ECO:0000256" key="12">
    <source>
        <dbReference type="ARBA" id="ARBA00023012"/>
    </source>
</evidence>
<name>A0A510K0U2_9FUSO</name>
<evidence type="ECO:0000256" key="10">
    <source>
        <dbReference type="ARBA" id="ARBA00022840"/>
    </source>
</evidence>
<keyword evidence="9 17" id="KW-0418">Kinase</keyword>
<feature type="domain" description="Histidine kinase" evidence="15">
    <location>
        <begin position="256"/>
        <end position="481"/>
    </location>
</feature>
<dbReference type="Gene3D" id="3.30.565.10">
    <property type="entry name" value="Histidine kinase-like ATPase, C-terminal domain"/>
    <property type="match status" value="1"/>
</dbReference>
<dbReference type="RefSeq" id="WP_155282767.1">
    <property type="nucleotide sequence ID" value="NZ_AP019831.1"/>
</dbReference>
<evidence type="ECO:0000259" key="15">
    <source>
        <dbReference type="PROSITE" id="PS50109"/>
    </source>
</evidence>
<dbReference type="EMBL" id="AP019831">
    <property type="protein sequence ID" value="BBM45242.1"/>
    <property type="molecule type" value="Genomic_DNA"/>
</dbReference>
<evidence type="ECO:0000313" key="17">
    <source>
        <dbReference type="EMBL" id="BBM45242.1"/>
    </source>
</evidence>
<dbReference type="InterPro" id="IPR036097">
    <property type="entry name" value="HisK_dim/P_sf"/>
</dbReference>
<keyword evidence="4" id="KW-1003">Cell membrane</keyword>
<dbReference type="CDD" id="cd00082">
    <property type="entry name" value="HisKA"/>
    <property type="match status" value="1"/>
</dbReference>
<evidence type="ECO:0000256" key="8">
    <source>
        <dbReference type="ARBA" id="ARBA00022741"/>
    </source>
</evidence>
<keyword evidence="13 14" id="KW-0472">Membrane</keyword>
<dbReference type="PROSITE" id="PS50885">
    <property type="entry name" value="HAMP"/>
    <property type="match status" value="1"/>
</dbReference>
<keyword evidence="10" id="KW-0067">ATP-binding</keyword>
<proteinExistence type="predicted"/>
<dbReference type="InterPro" id="IPR003660">
    <property type="entry name" value="HAMP_dom"/>
</dbReference>
<dbReference type="Pfam" id="PF00512">
    <property type="entry name" value="HisKA"/>
    <property type="match status" value="1"/>
</dbReference>
<accession>A0A510K0U2</accession>
<evidence type="ECO:0000256" key="2">
    <source>
        <dbReference type="ARBA" id="ARBA00004651"/>
    </source>
</evidence>
<dbReference type="Gene3D" id="6.10.340.10">
    <property type="match status" value="1"/>
</dbReference>
<dbReference type="GO" id="GO:0005886">
    <property type="term" value="C:plasma membrane"/>
    <property type="evidence" value="ECO:0007669"/>
    <property type="project" value="UniProtKB-SubCell"/>
</dbReference>
<dbReference type="InterPro" id="IPR036890">
    <property type="entry name" value="HATPase_C_sf"/>
</dbReference>
<organism evidence="17 18">
    <name type="scientific">Leptotrichia trevisanii</name>
    <dbReference type="NCBI Taxonomy" id="109328"/>
    <lineage>
        <taxon>Bacteria</taxon>
        <taxon>Fusobacteriati</taxon>
        <taxon>Fusobacteriota</taxon>
        <taxon>Fusobacteriia</taxon>
        <taxon>Fusobacteriales</taxon>
        <taxon>Leptotrichiaceae</taxon>
        <taxon>Leptotrichia</taxon>
    </lineage>
</organism>
<comment type="catalytic activity">
    <reaction evidence="1">
        <text>ATP + protein L-histidine = ADP + protein N-phospho-L-histidine.</text>
        <dbReference type="EC" id="2.7.13.3"/>
    </reaction>
</comment>
<evidence type="ECO:0000256" key="3">
    <source>
        <dbReference type="ARBA" id="ARBA00012438"/>
    </source>
</evidence>
<dbReference type="SMART" id="SM00388">
    <property type="entry name" value="HisKA"/>
    <property type="match status" value="1"/>
</dbReference>
<comment type="subcellular location">
    <subcellularLocation>
        <location evidence="2">Cell membrane</location>
        <topology evidence="2">Multi-pass membrane protein</topology>
    </subcellularLocation>
</comment>
<keyword evidence="5" id="KW-0597">Phosphoprotein</keyword>
<dbReference type="Pfam" id="PF00672">
    <property type="entry name" value="HAMP"/>
    <property type="match status" value="1"/>
</dbReference>
<feature type="domain" description="HAMP" evidence="16">
    <location>
        <begin position="194"/>
        <end position="248"/>
    </location>
</feature>
<evidence type="ECO:0000256" key="5">
    <source>
        <dbReference type="ARBA" id="ARBA00022553"/>
    </source>
</evidence>
<dbReference type="GO" id="GO:0005524">
    <property type="term" value="F:ATP binding"/>
    <property type="evidence" value="ECO:0007669"/>
    <property type="project" value="UniProtKB-KW"/>
</dbReference>
<dbReference type="InterPro" id="IPR050398">
    <property type="entry name" value="HssS/ArlS-like"/>
</dbReference>
<dbReference type="Proteomes" id="UP000422644">
    <property type="component" value="Chromosome"/>
</dbReference>
<dbReference type="OrthoDB" id="9813151at2"/>
<dbReference type="PROSITE" id="PS50109">
    <property type="entry name" value="HIS_KIN"/>
    <property type="match status" value="1"/>
</dbReference>
<evidence type="ECO:0000313" key="18">
    <source>
        <dbReference type="Proteomes" id="UP000422644"/>
    </source>
</evidence>
<dbReference type="GO" id="GO:0000155">
    <property type="term" value="F:phosphorelay sensor kinase activity"/>
    <property type="evidence" value="ECO:0007669"/>
    <property type="project" value="InterPro"/>
</dbReference>
<dbReference type="PANTHER" id="PTHR45528:SF1">
    <property type="entry name" value="SENSOR HISTIDINE KINASE CPXA"/>
    <property type="match status" value="1"/>
</dbReference>
<evidence type="ECO:0000256" key="4">
    <source>
        <dbReference type="ARBA" id="ARBA00022475"/>
    </source>
</evidence>
<dbReference type="PRINTS" id="PR00344">
    <property type="entry name" value="BCTRLSENSOR"/>
</dbReference>
<dbReference type="AlphaFoldDB" id="A0A510K0U2"/>
<evidence type="ECO:0000256" key="6">
    <source>
        <dbReference type="ARBA" id="ARBA00022679"/>
    </source>
</evidence>
<evidence type="ECO:0000256" key="7">
    <source>
        <dbReference type="ARBA" id="ARBA00022692"/>
    </source>
</evidence>
<dbReference type="SUPFAM" id="SSF55874">
    <property type="entry name" value="ATPase domain of HSP90 chaperone/DNA topoisomerase II/histidine kinase"/>
    <property type="match status" value="1"/>
</dbReference>
<evidence type="ECO:0000256" key="11">
    <source>
        <dbReference type="ARBA" id="ARBA00022989"/>
    </source>
</evidence>
<evidence type="ECO:0000256" key="9">
    <source>
        <dbReference type="ARBA" id="ARBA00022777"/>
    </source>
</evidence>
<feature type="transmembrane region" description="Helical" evidence="14">
    <location>
        <begin position="28"/>
        <end position="49"/>
    </location>
</feature>
<feature type="transmembrane region" description="Helical" evidence="14">
    <location>
        <begin position="169"/>
        <end position="187"/>
    </location>
</feature>
<dbReference type="FunFam" id="3.30.565.10:FF:000006">
    <property type="entry name" value="Sensor histidine kinase WalK"/>
    <property type="match status" value="1"/>
</dbReference>
<keyword evidence="18" id="KW-1185">Reference proteome</keyword>
<evidence type="ECO:0000256" key="14">
    <source>
        <dbReference type="SAM" id="Phobius"/>
    </source>
</evidence>
<keyword evidence="6" id="KW-0808">Transferase</keyword>
<keyword evidence="7 14" id="KW-0812">Transmembrane</keyword>
<dbReference type="InterPro" id="IPR003661">
    <property type="entry name" value="HisK_dim/P_dom"/>
</dbReference>
<gene>
    <name evidence="17" type="ORF">JMUB3870_1360</name>
</gene>
<dbReference type="CDD" id="cd00075">
    <property type="entry name" value="HATPase"/>
    <property type="match status" value="1"/>
</dbReference>
<reference evidence="17 18" key="1">
    <citation type="submission" date="2019-07" db="EMBL/GenBank/DDBJ databases">
        <title>Complete Genome Sequence of Leptotrichia trevisanii Strain JMUB3870.</title>
        <authorList>
            <person name="Watanabe S."/>
            <person name="Cui L."/>
        </authorList>
    </citation>
    <scope>NUCLEOTIDE SEQUENCE [LARGE SCALE GENOMIC DNA]</scope>
    <source>
        <strain evidence="17 18">JMUB3870</strain>
    </source>
</reference>
<evidence type="ECO:0000256" key="13">
    <source>
        <dbReference type="ARBA" id="ARBA00023136"/>
    </source>
</evidence>
<dbReference type="PANTHER" id="PTHR45528">
    <property type="entry name" value="SENSOR HISTIDINE KINASE CPXA"/>
    <property type="match status" value="1"/>
</dbReference>
<dbReference type="InterPro" id="IPR004358">
    <property type="entry name" value="Sig_transdc_His_kin-like_C"/>
</dbReference>
<keyword evidence="12" id="KW-0902">Two-component regulatory system</keyword>